<reference evidence="1 2" key="1">
    <citation type="submission" date="2018-06" db="EMBL/GenBank/DDBJ databases">
        <authorList>
            <person name="Ball S.L."/>
            <person name="Garlena R.A."/>
            <person name="Russell D.A."/>
            <person name="Pope W.H."/>
            <person name="Jacobs-Sera D."/>
            <person name="Hatfull G.F."/>
        </authorList>
    </citation>
    <scope>NUCLEOTIDE SEQUENCE [LARGE SCALE GENOMIC DNA]</scope>
</reference>
<evidence type="ECO:0000313" key="2">
    <source>
        <dbReference type="Proteomes" id="UP000257880"/>
    </source>
</evidence>
<protein>
    <submittedName>
        <fullName evidence="1">Uncharacterized protein</fullName>
    </submittedName>
</protein>
<evidence type="ECO:0000313" key="1">
    <source>
        <dbReference type="EMBL" id="AXH43723.1"/>
    </source>
</evidence>
<dbReference type="Proteomes" id="UP000257880">
    <property type="component" value="Segment"/>
</dbReference>
<gene>
    <name evidence="1" type="primary">35</name>
    <name evidence="1" type="ORF">SEA_BRAD_35</name>
</gene>
<name>A0A345KL21_9CAUD</name>
<dbReference type="EMBL" id="MH450114">
    <property type="protein sequence ID" value="AXH43723.1"/>
    <property type="molecule type" value="Genomic_DNA"/>
</dbReference>
<accession>A0A345KL21</accession>
<organism evidence="1 2">
    <name type="scientific">Arthrobacter phage Brad</name>
    <dbReference type="NCBI Taxonomy" id="2250408"/>
    <lineage>
        <taxon>Viruses</taxon>
        <taxon>Duplodnaviria</taxon>
        <taxon>Heunggongvirae</taxon>
        <taxon>Uroviricota</taxon>
        <taxon>Caudoviricetes</taxon>
        <taxon>Jasminevirus</taxon>
        <taxon>Jasminevirus adat</taxon>
    </lineage>
</organism>
<sequence length="135" mass="15658">MKVRELIEKLQAFDPEMNVLGDFESGREHISIGTDEVFINRRFNANAVLIRESYEDGYVSEAHFREEDLIEKEFKPVTPRQGLFAELVAKEYQQILSDSLERGTVFLVNKDNLSKDGFVEFKIHNERTDDGTVEK</sequence>
<proteinExistence type="predicted"/>